<evidence type="ECO:0000256" key="2">
    <source>
        <dbReference type="ARBA" id="ARBA00018339"/>
    </source>
</evidence>
<comment type="similarity">
    <text evidence="1 5">Belongs to the NOP53 family.</text>
</comment>
<dbReference type="PANTHER" id="PTHR14211:SF7">
    <property type="entry name" value="RIBOSOME BIOGENESIS PROTEIN NOP53"/>
    <property type="match status" value="1"/>
</dbReference>
<feature type="region of interest" description="Disordered" evidence="6">
    <location>
        <begin position="93"/>
        <end position="118"/>
    </location>
</feature>
<comment type="subcellular location">
    <subcellularLocation>
        <location evidence="5">Nucleus</location>
        <location evidence="5">Nucleolus</location>
    </subcellularLocation>
    <subcellularLocation>
        <location evidence="5">Nucleus</location>
        <location evidence="5">Nucleoplasm</location>
    </subcellularLocation>
</comment>
<reference evidence="7" key="2">
    <citation type="journal article" date="2023" name="IMA Fungus">
        <title>Comparative genomic study of the Penicillium genus elucidates a diverse pangenome and 15 lateral gene transfer events.</title>
        <authorList>
            <person name="Petersen C."/>
            <person name="Sorensen T."/>
            <person name="Nielsen M.R."/>
            <person name="Sondergaard T.E."/>
            <person name="Sorensen J.L."/>
            <person name="Fitzpatrick D.A."/>
            <person name="Frisvad J.C."/>
            <person name="Nielsen K.L."/>
        </authorList>
    </citation>
    <scope>NUCLEOTIDE SEQUENCE</scope>
    <source>
        <strain evidence="7">IBT 30069</strain>
    </source>
</reference>
<comment type="caution">
    <text evidence="7">The sequence shown here is derived from an EMBL/GenBank/DDBJ whole genome shotgun (WGS) entry which is preliminary data.</text>
</comment>
<dbReference type="EMBL" id="JAPQKH010000007">
    <property type="protein sequence ID" value="KAJ5088312.1"/>
    <property type="molecule type" value="Genomic_DNA"/>
</dbReference>
<keyword evidence="4 5" id="KW-0539">Nucleus</keyword>
<dbReference type="PIRSF" id="PIRSF017302">
    <property type="entry name" value="Gltscr2"/>
    <property type="match status" value="1"/>
</dbReference>
<feature type="compositionally biased region" description="Acidic residues" evidence="6">
    <location>
        <begin position="336"/>
        <end position="346"/>
    </location>
</feature>
<feature type="compositionally biased region" description="Basic and acidic residues" evidence="6">
    <location>
        <begin position="296"/>
        <end position="327"/>
    </location>
</feature>
<proteinExistence type="inferred from homology"/>
<name>A0A9W9EUQ9_9EURO</name>
<feature type="compositionally biased region" description="Basic and acidic residues" evidence="6">
    <location>
        <begin position="226"/>
        <end position="259"/>
    </location>
</feature>
<feature type="region of interest" description="Disordered" evidence="6">
    <location>
        <begin position="221"/>
        <end position="357"/>
    </location>
</feature>
<dbReference type="Proteomes" id="UP001149165">
    <property type="component" value="Unassembled WGS sequence"/>
</dbReference>
<dbReference type="GO" id="GO:0008097">
    <property type="term" value="F:5S rRNA binding"/>
    <property type="evidence" value="ECO:0007669"/>
    <property type="project" value="TreeGrafter"/>
</dbReference>
<organism evidence="7 8">
    <name type="scientific">Penicillium angulare</name>
    <dbReference type="NCBI Taxonomy" id="116970"/>
    <lineage>
        <taxon>Eukaryota</taxon>
        <taxon>Fungi</taxon>
        <taxon>Dikarya</taxon>
        <taxon>Ascomycota</taxon>
        <taxon>Pezizomycotina</taxon>
        <taxon>Eurotiomycetes</taxon>
        <taxon>Eurotiomycetidae</taxon>
        <taxon>Eurotiales</taxon>
        <taxon>Aspergillaceae</taxon>
        <taxon>Penicillium</taxon>
    </lineage>
</organism>
<dbReference type="OrthoDB" id="5072at2759"/>
<evidence type="ECO:0000256" key="5">
    <source>
        <dbReference type="PIRNR" id="PIRNR017302"/>
    </source>
</evidence>
<sequence length="431" mass="48984">MSTKLDAPQQFKQPSRKGKKAWRKNVDVTEVQEGLRLLKDEEIKGGIISEKPSDELFMIDTTGNEDVRRQIAKKHKPLKADEIISQRSSIAALDGRKRGNSNLTDGVIEPKNKKHKKDWISNKEKLRLQQVAKEGNPANKIHGGELYDPWAEDVETPAVMDDPRFDFLPKPKAKVAPVTIKEQPVSLAANGKPIPSVRTPHAGTSYNPVFEQWDNLLAEQGEAAVEAEKKRLAEEAKEAEKERLREEAQGDDGEAKSDDESAWEGFESEYEKPEWLNKKRPERKTKTQRNKIKRRKEAERQAKWESKLAAKEAQAEKVELLAEEARQRAMQVDNQSDGDDSEEGDDTQLRRKAFGGKLAPPEKALEVVLPDELQDSLRLLKPEGNLLDDRFRTLIVQGKLESRKPITQARKAKRKVTEKWMSKDFKVPGLE</sequence>
<keyword evidence="8" id="KW-1185">Reference proteome</keyword>
<evidence type="ECO:0000313" key="7">
    <source>
        <dbReference type="EMBL" id="KAJ5088312.1"/>
    </source>
</evidence>
<accession>A0A9W9EUQ9</accession>
<feature type="region of interest" description="Disordered" evidence="6">
    <location>
        <begin position="1"/>
        <end position="23"/>
    </location>
</feature>
<feature type="compositionally biased region" description="Basic residues" evidence="6">
    <location>
        <begin position="14"/>
        <end position="23"/>
    </location>
</feature>
<feature type="compositionally biased region" description="Basic and acidic residues" evidence="6">
    <location>
        <begin position="269"/>
        <end position="279"/>
    </location>
</feature>
<evidence type="ECO:0000313" key="8">
    <source>
        <dbReference type="Proteomes" id="UP001149165"/>
    </source>
</evidence>
<keyword evidence="3 5" id="KW-0690">Ribosome biogenesis</keyword>
<protein>
    <recommendedName>
        <fullName evidence="2 5">Ribosome biogenesis protein NOP53</fullName>
    </recommendedName>
</protein>
<reference evidence="7" key="1">
    <citation type="submission" date="2022-11" db="EMBL/GenBank/DDBJ databases">
        <authorList>
            <person name="Petersen C."/>
        </authorList>
    </citation>
    <scope>NUCLEOTIDE SEQUENCE</scope>
    <source>
        <strain evidence="7">IBT 30069</strain>
    </source>
</reference>
<dbReference type="GO" id="GO:0006364">
    <property type="term" value="P:rRNA processing"/>
    <property type="evidence" value="ECO:0007669"/>
    <property type="project" value="TreeGrafter"/>
</dbReference>
<dbReference type="PANTHER" id="PTHR14211">
    <property type="entry name" value="GLIOMA SUPPRESSOR CANDIDATE REGION GENE 2"/>
    <property type="match status" value="1"/>
</dbReference>
<evidence type="ECO:0000256" key="4">
    <source>
        <dbReference type="ARBA" id="ARBA00023242"/>
    </source>
</evidence>
<comment type="function">
    <text evidence="5">May play a role in ribosome biogenesis.</text>
</comment>
<gene>
    <name evidence="7" type="ORF">N7456_011928</name>
</gene>
<dbReference type="GO" id="GO:0005730">
    <property type="term" value="C:nucleolus"/>
    <property type="evidence" value="ECO:0007669"/>
    <property type="project" value="UniProtKB-SubCell"/>
</dbReference>
<dbReference type="AlphaFoldDB" id="A0A9W9EUQ9"/>
<evidence type="ECO:0000256" key="3">
    <source>
        <dbReference type="ARBA" id="ARBA00022517"/>
    </source>
</evidence>
<evidence type="ECO:0000256" key="1">
    <source>
        <dbReference type="ARBA" id="ARBA00008838"/>
    </source>
</evidence>
<dbReference type="Pfam" id="PF07767">
    <property type="entry name" value="Nop53"/>
    <property type="match status" value="1"/>
</dbReference>
<dbReference type="GO" id="GO:0005654">
    <property type="term" value="C:nucleoplasm"/>
    <property type="evidence" value="ECO:0007669"/>
    <property type="project" value="UniProtKB-SubCell"/>
</dbReference>
<dbReference type="InterPro" id="IPR011687">
    <property type="entry name" value="Nop53/GLTSCR2"/>
</dbReference>
<evidence type="ECO:0000256" key="6">
    <source>
        <dbReference type="SAM" id="MobiDB-lite"/>
    </source>
</evidence>
<feature type="compositionally biased region" description="Basic residues" evidence="6">
    <location>
        <begin position="280"/>
        <end position="295"/>
    </location>
</feature>
<dbReference type="GO" id="GO:0000027">
    <property type="term" value="P:ribosomal large subunit assembly"/>
    <property type="evidence" value="ECO:0007669"/>
    <property type="project" value="UniProtKB-UniRule"/>
</dbReference>